<dbReference type="AlphaFoldDB" id="A0AAD1Y042"/>
<comment type="caution">
    <text evidence="1">The sequence shown here is derived from an EMBL/GenBank/DDBJ whole genome shotgun (WGS) entry which is preliminary data.</text>
</comment>
<evidence type="ECO:0000313" key="1">
    <source>
        <dbReference type="EMBL" id="CAI2382184.1"/>
    </source>
</evidence>
<keyword evidence="2" id="KW-1185">Reference proteome</keyword>
<dbReference type="EMBL" id="CAMPGE010024336">
    <property type="protein sequence ID" value="CAI2382184.1"/>
    <property type="molecule type" value="Genomic_DNA"/>
</dbReference>
<organism evidence="1 2">
    <name type="scientific">Euplotes crassus</name>
    <dbReference type="NCBI Taxonomy" id="5936"/>
    <lineage>
        <taxon>Eukaryota</taxon>
        <taxon>Sar</taxon>
        <taxon>Alveolata</taxon>
        <taxon>Ciliophora</taxon>
        <taxon>Intramacronucleata</taxon>
        <taxon>Spirotrichea</taxon>
        <taxon>Hypotrichia</taxon>
        <taxon>Euplotida</taxon>
        <taxon>Euplotidae</taxon>
        <taxon>Moneuplotes</taxon>
    </lineage>
</organism>
<name>A0AAD1Y042_EUPCR</name>
<proteinExistence type="predicted"/>
<dbReference type="Proteomes" id="UP001295684">
    <property type="component" value="Unassembled WGS sequence"/>
</dbReference>
<evidence type="ECO:0000313" key="2">
    <source>
        <dbReference type="Proteomes" id="UP001295684"/>
    </source>
</evidence>
<protein>
    <submittedName>
        <fullName evidence="1">Uncharacterized protein</fullName>
    </submittedName>
</protein>
<gene>
    <name evidence="1" type="ORF">ECRASSUSDP1_LOCUS23653</name>
</gene>
<accession>A0AAD1Y042</accession>
<sequence>MWENNRGSDLISAQLGSFLFIRYASSSRNCQERQLWSPAVLCFHKTVLIILNYFQTGQIYAELKGGHIENCTHFIPCCTHLT</sequence>
<reference evidence="1" key="1">
    <citation type="submission" date="2023-07" db="EMBL/GenBank/DDBJ databases">
        <authorList>
            <consortium name="AG Swart"/>
            <person name="Singh M."/>
            <person name="Singh A."/>
            <person name="Seah K."/>
            <person name="Emmerich C."/>
        </authorList>
    </citation>
    <scope>NUCLEOTIDE SEQUENCE</scope>
    <source>
        <strain evidence="1">DP1</strain>
    </source>
</reference>